<feature type="domain" description="BHLH" evidence="6">
    <location>
        <begin position="199"/>
        <end position="248"/>
    </location>
</feature>
<dbReference type="PROSITE" id="PS50888">
    <property type="entry name" value="BHLH"/>
    <property type="match status" value="1"/>
</dbReference>
<keyword evidence="5" id="KW-0539">Nucleus</keyword>
<keyword evidence="2" id="KW-0805">Transcription regulation</keyword>
<accession>A0A2N9H1B9</accession>
<proteinExistence type="predicted"/>
<dbReference type="GO" id="GO:0000978">
    <property type="term" value="F:RNA polymerase II cis-regulatory region sequence-specific DNA binding"/>
    <property type="evidence" value="ECO:0007669"/>
    <property type="project" value="TreeGrafter"/>
</dbReference>
<dbReference type="AlphaFoldDB" id="A0A2N9H1B9"/>
<dbReference type="FunFam" id="4.10.280.10:FF:000092">
    <property type="entry name" value="transcription factor bHLH68 isoform X1"/>
    <property type="match status" value="1"/>
</dbReference>
<dbReference type="GO" id="GO:0000981">
    <property type="term" value="F:DNA-binding transcription factor activity, RNA polymerase II-specific"/>
    <property type="evidence" value="ECO:0007669"/>
    <property type="project" value="TreeGrafter"/>
</dbReference>
<dbReference type="InterPro" id="IPR045239">
    <property type="entry name" value="bHLH95_bHLH"/>
</dbReference>
<keyword evidence="3" id="KW-0238">DNA-binding</keyword>
<protein>
    <recommendedName>
        <fullName evidence="6">BHLH domain-containing protein</fullName>
    </recommendedName>
</protein>
<dbReference type="Gene3D" id="4.10.280.10">
    <property type="entry name" value="Helix-loop-helix DNA-binding domain"/>
    <property type="match status" value="1"/>
</dbReference>
<evidence type="ECO:0000259" key="6">
    <source>
        <dbReference type="PROSITE" id="PS50888"/>
    </source>
</evidence>
<dbReference type="GO" id="GO:0046983">
    <property type="term" value="F:protein dimerization activity"/>
    <property type="evidence" value="ECO:0007669"/>
    <property type="project" value="InterPro"/>
</dbReference>
<evidence type="ECO:0000256" key="5">
    <source>
        <dbReference type="ARBA" id="ARBA00023242"/>
    </source>
</evidence>
<evidence type="ECO:0000256" key="2">
    <source>
        <dbReference type="ARBA" id="ARBA00023015"/>
    </source>
</evidence>
<dbReference type="InterPro" id="IPR011598">
    <property type="entry name" value="bHLH_dom"/>
</dbReference>
<gene>
    <name evidence="7" type="ORF">FSB_LOCUS33485</name>
</gene>
<organism evidence="7">
    <name type="scientific">Fagus sylvatica</name>
    <name type="common">Beechnut</name>
    <dbReference type="NCBI Taxonomy" id="28930"/>
    <lineage>
        <taxon>Eukaryota</taxon>
        <taxon>Viridiplantae</taxon>
        <taxon>Streptophyta</taxon>
        <taxon>Embryophyta</taxon>
        <taxon>Tracheophyta</taxon>
        <taxon>Spermatophyta</taxon>
        <taxon>Magnoliopsida</taxon>
        <taxon>eudicotyledons</taxon>
        <taxon>Gunneridae</taxon>
        <taxon>Pentapetalae</taxon>
        <taxon>rosids</taxon>
        <taxon>fabids</taxon>
        <taxon>Fagales</taxon>
        <taxon>Fagaceae</taxon>
        <taxon>Fagus</taxon>
    </lineage>
</organism>
<evidence type="ECO:0000256" key="4">
    <source>
        <dbReference type="ARBA" id="ARBA00023163"/>
    </source>
</evidence>
<comment type="subcellular location">
    <subcellularLocation>
        <location evidence="1">Nucleus</location>
    </subcellularLocation>
</comment>
<keyword evidence="4" id="KW-0804">Transcription</keyword>
<dbReference type="PANTHER" id="PTHR16223">
    <property type="entry name" value="TRANSCRIPTION FACTOR BHLH83-RELATED"/>
    <property type="match status" value="1"/>
</dbReference>
<reference evidence="7" key="1">
    <citation type="submission" date="2018-02" db="EMBL/GenBank/DDBJ databases">
        <authorList>
            <person name="Cohen D.B."/>
            <person name="Kent A.D."/>
        </authorList>
    </citation>
    <scope>NUCLEOTIDE SEQUENCE</scope>
</reference>
<dbReference type="InterPro" id="IPR036638">
    <property type="entry name" value="HLH_DNA-bd_sf"/>
</dbReference>
<evidence type="ECO:0000256" key="3">
    <source>
        <dbReference type="ARBA" id="ARBA00023125"/>
    </source>
</evidence>
<evidence type="ECO:0000313" key="7">
    <source>
        <dbReference type="EMBL" id="SPD05603.1"/>
    </source>
</evidence>
<name>A0A2N9H1B9_FAGSY</name>
<sequence length="347" mass="38065">MNRGVLQSSPVQQMMAGNPNWWNINNMRPQTQQSSPFLPSPNFYPQYAPTSSSTSSLAIPSWHDSQELPESWSQLLLGGLVSEEDKVIGMSQFQAAKKLENWGEQLYSQAANASVVNVKQENSASNYVYGHGTEDFQAVKPTWSQVMPTSSPKSSCVTSFNNNMLDFSSNKVDGRHPPPDRSSECNSIANGGALKKARVQPSSTQTTFKVRKEKLGDRITSLHQLVSPFGKTDTASVLLEAIGYIRFLQSQIEALSLPYLGSGSGNMRQQQQSVQGERNCLFPEDPGQLLNENCIKRKGGPEQDSHEEAKKDLRSRGLCLVPVSCTLQVGSDNGADYWAPALSGGFR</sequence>
<dbReference type="PANTHER" id="PTHR16223:SF342">
    <property type="entry name" value="BHLH TRANSCRIPTION FACTOR-LIKE PROTEIN"/>
    <property type="match status" value="1"/>
</dbReference>
<dbReference type="InterPro" id="IPR045843">
    <property type="entry name" value="IND-like"/>
</dbReference>
<dbReference type="EMBL" id="OIVN01002680">
    <property type="protein sequence ID" value="SPD05603.1"/>
    <property type="molecule type" value="Genomic_DNA"/>
</dbReference>
<evidence type="ECO:0000256" key="1">
    <source>
        <dbReference type="ARBA" id="ARBA00004123"/>
    </source>
</evidence>
<dbReference type="GO" id="GO:0005634">
    <property type="term" value="C:nucleus"/>
    <property type="evidence" value="ECO:0007669"/>
    <property type="project" value="UniProtKB-SubCell"/>
</dbReference>
<dbReference type="SUPFAM" id="SSF47459">
    <property type="entry name" value="HLH, helix-loop-helix DNA-binding domain"/>
    <property type="match status" value="1"/>
</dbReference>
<dbReference type="CDD" id="cd11393">
    <property type="entry name" value="bHLH_AtbHLH_like"/>
    <property type="match status" value="1"/>
</dbReference>